<dbReference type="AlphaFoldDB" id="A0A226D5B1"/>
<feature type="transmembrane region" description="Helical" evidence="1">
    <location>
        <begin position="60"/>
        <end position="84"/>
    </location>
</feature>
<keyword evidence="1" id="KW-0472">Membrane</keyword>
<name>A0A226D5B1_FOLCA</name>
<feature type="transmembrane region" description="Helical" evidence="1">
    <location>
        <begin position="198"/>
        <end position="231"/>
    </location>
</feature>
<organism evidence="2 3">
    <name type="scientific">Folsomia candida</name>
    <name type="common">Springtail</name>
    <dbReference type="NCBI Taxonomy" id="158441"/>
    <lineage>
        <taxon>Eukaryota</taxon>
        <taxon>Metazoa</taxon>
        <taxon>Ecdysozoa</taxon>
        <taxon>Arthropoda</taxon>
        <taxon>Hexapoda</taxon>
        <taxon>Collembola</taxon>
        <taxon>Entomobryomorpha</taxon>
        <taxon>Isotomoidea</taxon>
        <taxon>Isotomidae</taxon>
        <taxon>Proisotominae</taxon>
        <taxon>Folsomia</taxon>
    </lineage>
</organism>
<sequence length="406" mass="46828">MEDFYGKPVTPPEQNQAQKVSNLPLKIYNSLPWMGVSLTKLSPIRNGADFKLERISTFPLAIFVFFQAIFWIKTIHLFGLLVGVSGIDISEFYDKIAVLTWFLILTGCAVGYWGLVGRYPFYEVLKEGFRAEDRIFCQLQDGDGIDFQKKVTTAGKWVLARQIEIIIVCLISITIQFFSFPKYITNIYVLLPWENDALFWTMYAFEISCMFLIVILWDCALAGVPLSCIYLEETLRLMGDRMAASLKSFGYDSTYAPNFAVGHYRELILYADGLNDFQSFKLIFIHGLLFGQQTAEAFTAFRMLRTPGIALSDFAFLLADMWTAIRQLFLNFKGISFVGVASEEFLHMLRLRINQLLPSERRYYSRVLRSLRPIYIRQGPNRCHRDLLGCAWMIMMNYYVTAALWP</sequence>
<accession>A0A226D5B1</accession>
<evidence type="ECO:0000313" key="2">
    <source>
        <dbReference type="EMBL" id="OXA40260.1"/>
    </source>
</evidence>
<comment type="caution">
    <text evidence="2">The sequence shown here is derived from an EMBL/GenBank/DDBJ whole genome shotgun (WGS) entry which is preliminary data.</text>
</comment>
<feature type="transmembrane region" description="Helical" evidence="1">
    <location>
        <begin position="158"/>
        <end position="178"/>
    </location>
</feature>
<dbReference type="Proteomes" id="UP000198287">
    <property type="component" value="Unassembled WGS sequence"/>
</dbReference>
<feature type="transmembrane region" description="Helical" evidence="1">
    <location>
        <begin position="387"/>
        <end position="405"/>
    </location>
</feature>
<evidence type="ECO:0000256" key="1">
    <source>
        <dbReference type="SAM" id="Phobius"/>
    </source>
</evidence>
<reference evidence="2 3" key="1">
    <citation type="submission" date="2015-12" db="EMBL/GenBank/DDBJ databases">
        <title>The genome of Folsomia candida.</title>
        <authorList>
            <person name="Faddeeva A."/>
            <person name="Derks M.F."/>
            <person name="Anvar Y."/>
            <person name="Smit S."/>
            <person name="Van Straalen N."/>
            <person name="Roelofs D."/>
        </authorList>
    </citation>
    <scope>NUCLEOTIDE SEQUENCE [LARGE SCALE GENOMIC DNA]</scope>
    <source>
        <strain evidence="2 3">VU population</strain>
        <tissue evidence="2">Whole body</tissue>
    </source>
</reference>
<protein>
    <submittedName>
        <fullName evidence="2">Uncharacterized protein</fullName>
    </submittedName>
</protein>
<feature type="transmembrane region" description="Helical" evidence="1">
    <location>
        <begin position="96"/>
        <end position="116"/>
    </location>
</feature>
<proteinExistence type="predicted"/>
<gene>
    <name evidence="2" type="ORF">Fcan01_25032</name>
</gene>
<keyword evidence="1" id="KW-0812">Transmembrane</keyword>
<evidence type="ECO:0000313" key="3">
    <source>
        <dbReference type="Proteomes" id="UP000198287"/>
    </source>
</evidence>
<keyword evidence="3" id="KW-1185">Reference proteome</keyword>
<keyword evidence="1" id="KW-1133">Transmembrane helix</keyword>
<dbReference type="EMBL" id="LNIX01000034">
    <property type="protein sequence ID" value="OXA40260.1"/>
    <property type="molecule type" value="Genomic_DNA"/>
</dbReference>